<organism evidence="2 3">
    <name type="scientific">Belnapia rosea</name>
    <dbReference type="NCBI Taxonomy" id="938405"/>
    <lineage>
        <taxon>Bacteria</taxon>
        <taxon>Pseudomonadati</taxon>
        <taxon>Pseudomonadota</taxon>
        <taxon>Alphaproteobacteria</taxon>
        <taxon>Acetobacterales</taxon>
        <taxon>Roseomonadaceae</taxon>
        <taxon>Belnapia</taxon>
    </lineage>
</organism>
<gene>
    <name evidence="2" type="ORF">SAMN04487779_102125</name>
</gene>
<proteinExistence type="predicted"/>
<dbReference type="STRING" id="938405.SAMN02927895_04975"/>
<dbReference type="AlphaFoldDB" id="A0A1G7ASL6"/>
<dbReference type="RefSeq" id="WP_090570105.1">
    <property type="nucleotide sequence ID" value="NZ_FMXZ01000024.1"/>
</dbReference>
<keyword evidence="3" id="KW-1185">Reference proteome</keyword>
<evidence type="ECO:0000313" key="2">
    <source>
        <dbReference type="EMBL" id="SDE17781.1"/>
    </source>
</evidence>
<accession>A0A1G7ASL6</accession>
<keyword evidence="1" id="KW-0812">Transmembrane</keyword>
<feature type="transmembrane region" description="Helical" evidence="1">
    <location>
        <begin position="39"/>
        <end position="68"/>
    </location>
</feature>
<dbReference type="Proteomes" id="UP000198925">
    <property type="component" value="Unassembled WGS sequence"/>
</dbReference>
<dbReference type="EMBL" id="FMZX01000021">
    <property type="protein sequence ID" value="SDE17781.1"/>
    <property type="molecule type" value="Genomic_DNA"/>
</dbReference>
<evidence type="ECO:0000256" key="1">
    <source>
        <dbReference type="SAM" id="Phobius"/>
    </source>
</evidence>
<name>A0A1G7ASL6_9PROT</name>
<keyword evidence="1" id="KW-1133">Transmembrane helix</keyword>
<sequence>MSFAWFDDAADWAGQAWEAVADAAKAVCDAATYAAGLLILMWLVVHLGPIFLVWLAGAPAWAVLMLIFGL</sequence>
<evidence type="ECO:0000313" key="3">
    <source>
        <dbReference type="Proteomes" id="UP000198925"/>
    </source>
</evidence>
<reference evidence="2 3" key="1">
    <citation type="submission" date="2016-10" db="EMBL/GenBank/DDBJ databases">
        <authorList>
            <person name="de Groot N.N."/>
        </authorList>
    </citation>
    <scope>NUCLEOTIDE SEQUENCE [LARGE SCALE GENOMIC DNA]</scope>
    <source>
        <strain evidence="2 3">CPCC 100156</strain>
    </source>
</reference>
<protein>
    <submittedName>
        <fullName evidence="2">Uncharacterized protein</fullName>
    </submittedName>
</protein>
<keyword evidence="1" id="KW-0472">Membrane</keyword>